<dbReference type="InterPro" id="IPR001360">
    <property type="entry name" value="Glyco_hydro_1"/>
</dbReference>
<sequence length="489" mass="56073">MSKRSLPKAFLWGGAVAAHQIEGAWDEAGKGISIADVMTAGSHMQERHITDGVLPDTYYPNHEAIDFYHHYKADIQLLKEMGLTCFRTSINWTRIFPNGDDACPNEAGLQFYDDLFDELLKNGMEPVITLSHFEIPYNLYKTYGGFKNKQLIDFFVRYAEVVMRRYKNKVKYWMTFNEINNQADGQFKLHTWTNSAVLIEPDENAEEVILQASLNELIASAKVVKIGHDINPDFKIGAMMAYVPVYPYSANPDDQVAAVKVMERRYFYSDIHAKGEIPTYALKAWERKGYQIDYNEADLQVLREGTVDYIGFSYYMSATVTTLDDNSLEGFPIPDYPNAKIVKNPYVKASDWGWQIDPIGLRYVLNTVYQRYNLPLFIVENGFGAYDQLTDQGEIHDHYRIDYLKAHIKEMRLAVVEDGVPVIGYTPWGIIDPVSFGTGEMEKRYGMIHVDRDNAGNGTMKRRKKQSFSWYKQVIATNGEDLDHDGYNV</sequence>
<feature type="active site" description="Nucleophile" evidence="4">
    <location>
        <position position="380"/>
    </location>
</feature>
<evidence type="ECO:0000256" key="6">
    <source>
        <dbReference type="RuleBase" id="RU004468"/>
    </source>
</evidence>
<dbReference type="GO" id="GO:0016052">
    <property type="term" value="P:carbohydrate catabolic process"/>
    <property type="evidence" value="ECO:0007669"/>
    <property type="project" value="TreeGrafter"/>
</dbReference>
<dbReference type="InterPro" id="IPR018120">
    <property type="entry name" value="Glyco_hydro_1_AS"/>
</dbReference>
<dbReference type="PANTHER" id="PTHR10353:SF85">
    <property type="entry name" value="ARYL-PHOSPHO-BETA-D-GLUCOSIDASE BGLA"/>
    <property type="match status" value="1"/>
</dbReference>
<dbReference type="PRINTS" id="PR00131">
    <property type="entry name" value="GLHYDRLASE1"/>
</dbReference>
<accession>A0A2A5S3W9</accession>
<evidence type="ECO:0000256" key="5">
    <source>
        <dbReference type="RuleBase" id="RU003690"/>
    </source>
</evidence>
<reference evidence="7 8" key="1">
    <citation type="submission" date="2014-12" db="EMBL/GenBank/DDBJ databases">
        <title>Draft genome sequences of 10 type strains of Lactococcus.</title>
        <authorList>
            <person name="Sun Z."/>
            <person name="Zhong Z."/>
            <person name="Liu W."/>
            <person name="Zhang W."/>
            <person name="Zhang H."/>
        </authorList>
    </citation>
    <scope>NUCLEOTIDE SEQUENCE [LARGE SCALE GENOMIC DNA]</scope>
    <source>
        <strain evidence="7 8">DSM 6634</strain>
    </source>
</reference>
<dbReference type="Pfam" id="PF00232">
    <property type="entry name" value="Glyco_hydro_1"/>
    <property type="match status" value="1"/>
</dbReference>
<dbReference type="InterPro" id="IPR017853">
    <property type="entry name" value="GH"/>
</dbReference>
<dbReference type="SUPFAM" id="SSF51445">
    <property type="entry name" value="(Trans)glycosidases"/>
    <property type="match status" value="1"/>
</dbReference>
<dbReference type="FunFam" id="3.20.20.80:FF:000004">
    <property type="entry name" value="Beta-glucosidase 6-phospho-beta-glucosidase"/>
    <property type="match status" value="1"/>
</dbReference>
<dbReference type="InterPro" id="IPR033132">
    <property type="entry name" value="GH_1_N_CS"/>
</dbReference>
<evidence type="ECO:0000256" key="2">
    <source>
        <dbReference type="ARBA" id="ARBA00022801"/>
    </source>
</evidence>
<comment type="similarity">
    <text evidence="1 5">Belongs to the glycosyl hydrolase 1 family.</text>
</comment>
<dbReference type="Gene3D" id="3.20.20.80">
    <property type="entry name" value="Glycosidases"/>
    <property type="match status" value="1"/>
</dbReference>
<evidence type="ECO:0000256" key="4">
    <source>
        <dbReference type="PROSITE-ProRule" id="PRU10055"/>
    </source>
</evidence>
<dbReference type="PROSITE" id="PS00653">
    <property type="entry name" value="GLYCOSYL_HYDROL_F1_2"/>
    <property type="match status" value="1"/>
</dbReference>
<name>A0A2A5S3W9_9LACT</name>
<proteinExistence type="inferred from homology"/>
<keyword evidence="3 6" id="KW-0326">Glycosidase</keyword>
<evidence type="ECO:0000313" key="8">
    <source>
        <dbReference type="Proteomes" id="UP000218282"/>
    </source>
</evidence>
<gene>
    <name evidence="7" type="ORF">RU86_GL001745</name>
</gene>
<dbReference type="PROSITE" id="PS00572">
    <property type="entry name" value="GLYCOSYL_HYDROL_F1_1"/>
    <property type="match status" value="1"/>
</dbReference>
<keyword evidence="2 6" id="KW-0378">Hydrolase</keyword>
<evidence type="ECO:0000256" key="1">
    <source>
        <dbReference type="ARBA" id="ARBA00010838"/>
    </source>
</evidence>
<protein>
    <submittedName>
        <fullName evidence="7">Aryl-phospho-beta-D-glucosidase</fullName>
    </submittedName>
</protein>
<evidence type="ECO:0000256" key="3">
    <source>
        <dbReference type="ARBA" id="ARBA00023295"/>
    </source>
</evidence>
<organism evidence="7 8">
    <name type="scientific">Pseudolactococcus piscium</name>
    <dbReference type="NCBI Taxonomy" id="1364"/>
    <lineage>
        <taxon>Bacteria</taxon>
        <taxon>Bacillati</taxon>
        <taxon>Bacillota</taxon>
        <taxon>Bacilli</taxon>
        <taxon>Lactobacillales</taxon>
        <taxon>Streptococcaceae</taxon>
        <taxon>Pseudolactococcus</taxon>
    </lineage>
</organism>
<dbReference type="AlphaFoldDB" id="A0A2A5S3W9"/>
<dbReference type="Proteomes" id="UP000218282">
    <property type="component" value="Unassembled WGS sequence"/>
</dbReference>
<keyword evidence="8" id="KW-1185">Reference proteome</keyword>
<dbReference type="NCBIfam" id="NF007154">
    <property type="entry name" value="PRK09589.1"/>
    <property type="match status" value="1"/>
</dbReference>
<dbReference type="EMBL" id="JXJW01000004">
    <property type="protein sequence ID" value="PCS08141.1"/>
    <property type="molecule type" value="Genomic_DNA"/>
</dbReference>
<evidence type="ECO:0000313" key="7">
    <source>
        <dbReference type="EMBL" id="PCS08141.1"/>
    </source>
</evidence>
<dbReference type="PANTHER" id="PTHR10353">
    <property type="entry name" value="GLYCOSYL HYDROLASE"/>
    <property type="match status" value="1"/>
</dbReference>
<dbReference type="GO" id="GO:0005829">
    <property type="term" value="C:cytosol"/>
    <property type="evidence" value="ECO:0007669"/>
    <property type="project" value="TreeGrafter"/>
</dbReference>
<dbReference type="GO" id="GO:0008422">
    <property type="term" value="F:beta-glucosidase activity"/>
    <property type="evidence" value="ECO:0007669"/>
    <property type="project" value="TreeGrafter"/>
</dbReference>
<dbReference type="RefSeq" id="WP_096814019.1">
    <property type="nucleotide sequence ID" value="NZ_JXJW01000004.1"/>
</dbReference>
<comment type="caution">
    <text evidence="7">The sequence shown here is derived from an EMBL/GenBank/DDBJ whole genome shotgun (WGS) entry which is preliminary data.</text>
</comment>